<reference evidence="1 3" key="1">
    <citation type="submission" date="2013-03" db="EMBL/GenBank/DDBJ databases">
        <title>The Genome Sequence of Enterococcus avium ATCC_14025 (Illumina only assembly).</title>
        <authorList>
            <consortium name="The Broad Institute Genomics Platform"/>
            <consortium name="The Broad Institute Genome Sequencing Center for Infectious Disease"/>
            <person name="Earl A."/>
            <person name="Russ C."/>
            <person name="Gilmore M."/>
            <person name="Surin D."/>
            <person name="Walker B."/>
            <person name="Young S."/>
            <person name="Zeng Q."/>
            <person name="Gargeya S."/>
            <person name="Fitzgerald M."/>
            <person name="Haas B."/>
            <person name="Abouelleil A."/>
            <person name="Allen A.W."/>
            <person name="Alvarado L."/>
            <person name="Arachchi H.M."/>
            <person name="Berlin A.M."/>
            <person name="Chapman S.B."/>
            <person name="Gainer-Dewar J."/>
            <person name="Goldberg J."/>
            <person name="Griggs A."/>
            <person name="Gujja S."/>
            <person name="Hansen M."/>
            <person name="Howarth C."/>
            <person name="Imamovic A."/>
            <person name="Ireland A."/>
            <person name="Larimer J."/>
            <person name="McCowan C."/>
            <person name="Murphy C."/>
            <person name="Pearson M."/>
            <person name="Poon T.W."/>
            <person name="Priest M."/>
            <person name="Roberts A."/>
            <person name="Saif S."/>
            <person name="Shea T."/>
            <person name="Sisk P."/>
            <person name="Sykes S."/>
            <person name="Wortman J."/>
            <person name="Nusbaum C."/>
            <person name="Birren B."/>
        </authorList>
    </citation>
    <scope>NUCLEOTIDE SEQUENCE [LARGE SCALE GENOMIC DNA]</scope>
    <source>
        <strain evidence="1 3">ATCC 14025</strain>
    </source>
</reference>
<evidence type="ECO:0000313" key="3">
    <source>
        <dbReference type="Proteomes" id="UP000014104"/>
    </source>
</evidence>
<comment type="caution">
    <text evidence="2">The sequence shown here is derived from an EMBL/GenBank/DDBJ whole genome shotgun (WGS) entry which is preliminary data.</text>
</comment>
<dbReference type="AlphaFoldDB" id="A0AAV3IZI2"/>
<keyword evidence="3" id="KW-1185">Reference proteome</keyword>
<dbReference type="EMBL" id="AHYV01000019">
    <property type="protein sequence ID" value="EOT45698.1"/>
    <property type="molecule type" value="Genomic_DNA"/>
</dbReference>
<evidence type="ECO:0000313" key="2">
    <source>
        <dbReference type="EMBL" id="EOU16897.1"/>
    </source>
</evidence>
<evidence type="ECO:0000313" key="1">
    <source>
        <dbReference type="EMBL" id="EOT45698.1"/>
    </source>
</evidence>
<accession>A0AAV3IZI2</accession>
<dbReference type="Proteomes" id="UP000014107">
    <property type="component" value="Unassembled WGS sequence"/>
</dbReference>
<dbReference type="Proteomes" id="UP000014104">
    <property type="component" value="Unassembled WGS sequence"/>
</dbReference>
<reference evidence="2 4" key="2">
    <citation type="submission" date="2013-03" db="EMBL/GenBank/DDBJ databases">
        <title>The Genome Sequence of Enterococcus avium ATCC_14025 (PacBio/Illumina hybrid assembly).</title>
        <authorList>
            <consortium name="The Broad Institute Genomics Platform"/>
            <consortium name="The Broad Institute Genome Sequencing Center for Infectious Disease"/>
            <person name="Earl A."/>
            <person name="Russ C."/>
            <person name="Gilmore M."/>
            <person name="Surin D."/>
            <person name="Walker B."/>
            <person name="Young S."/>
            <person name="Zeng Q."/>
            <person name="Gargeya S."/>
            <person name="Fitzgerald M."/>
            <person name="Haas B."/>
            <person name="Abouelleil A."/>
            <person name="Allen A.W."/>
            <person name="Alvarado L."/>
            <person name="Arachchi H.M."/>
            <person name="Berlin A.M."/>
            <person name="Chapman S.B."/>
            <person name="Gainer-Dewar J."/>
            <person name="Goldberg J."/>
            <person name="Griggs A."/>
            <person name="Gujja S."/>
            <person name="Hansen M."/>
            <person name="Howarth C."/>
            <person name="Imamovic A."/>
            <person name="Ireland A."/>
            <person name="Larimer J."/>
            <person name="McCowan C."/>
            <person name="Murphy C."/>
            <person name="Pearson M."/>
            <person name="Poon T.W."/>
            <person name="Priest M."/>
            <person name="Roberts A."/>
            <person name="Saif S."/>
            <person name="Shea T."/>
            <person name="Sisk P."/>
            <person name="Sykes S."/>
            <person name="Wortman J."/>
            <person name="Nusbaum C."/>
            <person name="Birren B."/>
        </authorList>
    </citation>
    <scope>NUCLEOTIDE SEQUENCE [LARGE SCALE GENOMIC DNA]</scope>
    <source>
        <strain evidence="2 4">ATCC 14025</strain>
    </source>
</reference>
<dbReference type="RefSeq" id="WP_016180035.1">
    <property type="nucleotide sequence ID" value="NZ_KE136363.1"/>
</dbReference>
<protein>
    <recommendedName>
        <fullName evidence="5">DNA-binding protein</fullName>
    </recommendedName>
</protein>
<dbReference type="EMBL" id="ASWL01000008">
    <property type="protein sequence ID" value="EOU16897.1"/>
    <property type="molecule type" value="Genomic_DNA"/>
</dbReference>
<evidence type="ECO:0008006" key="5">
    <source>
        <dbReference type="Google" id="ProtNLM"/>
    </source>
</evidence>
<evidence type="ECO:0000313" key="4">
    <source>
        <dbReference type="Proteomes" id="UP000014107"/>
    </source>
</evidence>
<sequence length="84" mass="9784">MLVYTLPELATEYRTSKENIYILEALGQIKSIQFSSQKVVSKYEAERFLIENAGKKFEEIIAEEKKRRKLASINQNVVEMKKEA</sequence>
<gene>
    <name evidence="2" type="ORF">I570_04046</name>
    <name evidence="1" type="ORF">OMU_02122</name>
</gene>
<organism evidence="2 4">
    <name type="scientific">Enterococcus avium ATCC 14025</name>
    <dbReference type="NCBI Taxonomy" id="1140002"/>
    <lineage>
        <taxon>Bacteria</taxon>
        <taxon>Bacillati</taxon>
        <taxon>Bacillota</taxon>
        <taxon>Bacilli</taxon>
        <taxon>Lactobacillales</taxon>
        <taxon>Enterococcaceae</taxon>
        <taxon>Enterococcus</taxon>
    </lineage>
</organism>
<name>A0AAV3IZI2_ENTAV</name>
<proteinExistence type="predicted"/>